<proteinExistence type="predicted"/>
<feature type="chain" id="PRO_5024283635" description="DUF1329 domain-containing protein" evidence="1">
    <location>
        <begin position="21"/>
        <end position="271"/>
    </location>
</feature>
<evidence type="ECO:0000313" key="3">
    <source>
        <dbReference type="Proteomes" id="UP000308382"/>
    </source>
</evidence>
<dbReference type="Pfam" id="PF20113">
    <property type="entry name" value="DUF6503"/>
    <property type="match status" value="1"/>
</dbReference>
<evidence type="ECO:0008006" key="4">
    <source>
        <dbReference type="Google" id="ProtNLM"/>
    </source>
</evidence>
<dbReference type="Proteomes" id="UP000308382">
    <property type="component" value="Unassembled WGS sequence"/>
</dbReference>
<dbReference type="RefSeq" id="WP_138259712.1">
    <property type="nucleotide sequence ID" value="NZ_VBUK01000016.1"/>
</dbReference>
<gene>
    <name evidence="2" type="ORF">FEK29_17410</name>
</gene>
<keyword evidence="1" id="KW-0732">Signal</keyword>
<evidence type="ECO:0000313" key="2">
    <source>
        <dbReference type="EMBL" id="TLF40374.1"/>
    </source>
</evidence>
<organism evidence="2 3">
    <name type="scientific">Maribacter aurantiacus</name>
    <dbReference type="NCBI Taxonomy" id="1882343"/>
    <lineage>
        <taxon>Bacteria</taxon>
        <taxon>Pseudomonadati</taxon>
        <taxon>Bacteroidota</taxon>
        <taxon>Flavobacteriia</taxon>
        <taxon>Flavobacteriales</taxon>
        <taxon>Flavobacteriaceae</taxon>
        <taxon>Maribacter</taxon>
    </lineage>
</organism>
<evidence type="ECO:0000256" key="1">
    <source>
        <dbReference type="SAM" id="SignalP"/>
    </source>
</evidence>
<keyword evidence="3" id="KW-1185">Reference proteome</keyword>
<dbReference type="AlphaFoldDB" id="A0A5R8LT21"/>
<dbReference type="OrthoDB" id="282859at2"/>
<dbReference type="InterPro" id="IPR045444">
    <property type="entry name" value="DUF6503"/>
</dbReference>
<protein>
    <recommendedName>
        <fullName evidence="4">DUF1329 domain-containing protein</fullName>
    </recommendedName>
</protein>
<sequence>MIKQLVSICMLLLLIGCKEAAKEKKTNETIGKTTETSNEVSRYPEALERIFEAHGTYGAWKEYKTLSYEIGKEKTHEIHVVDLPKRMDLVTMGAVQMGFDGTKVWLADPERNYQGDPVFYHNLMFYFYAMPFVLGDEGINYGDTADLMVDGKSFPGISVTYNSGVGTSPKDEYYLHYDPETFQMAWLGYTVTYRTGEDSDTIKWIRYDDWQKVDDLVLPKSISWVAYEGREMGEIRNTVQFENVELSKEPKPNEYYAKPEAGVFVEGKSQD</sequence>
<dbReference type="PROSITE" id="PS51257">
    <property type="entry name" value="PROKAR_LIPOPROTEIN"/>
    <property type="match status" value="1"/>
</dbReference>
<name>A0A5R8LT21_9FLAO</name>
<accession>A0A5R8LT21</accession>
<feature type="signal peptide" evidence="1">
    <location>
        <begin position="1"/>
        <end position="20"/>
    </location>
</feature>
<comment type="caution">
    <text evidence="2">The sequence shown here is derived from an EMBL/GenBank/DDBJ whole genome shotgun (WGS) entry which is preliminary data.</text>
</comment>
<dbReference type="EMBL" id="VBUK01000016">
    <property type="protein sequence ID" value="TLF40374.1"/>
    <property type="molecule type" value="Genomic_DNA"/>
</dbReference>
<reference evidence="2 3" key="1">
    <citation type="journal article" date="2017" name="Int. J. Syst. Evol. Microbiol.">
        <title>Maripseudobacter aurantiacus gen. nov., sp. nov., a novel member of the family Flavobacteriaceae isolated from a sedimentation basin.</title>
        <authorList>
            <person name="Chen C."/>
            <person name="Su Y."/>
            <person name="Tao T."/>
            <person name="Fu G."/>
            <person name="Zhang C."/>
            <person name="Sun C."/>
            <person name="Zhang X."/>
            <person name="Wu M."/>
        </authorList>
    </citation>
    <scope>NUCLEOTIDE SEQUENCE [LARGE SCALE GENOMIC DNA]</scope>
    <source>
        <strain evidence="3">CDA4</strain>
    </source>
</reference>